<organism evidence="3 4">
    <name type="scientific">Candidatus Accumulibacter appositus</name>
    <dbReference type="NCBI Taxonomy" id="1454003"/>
    <lineage>
        <taxon>Bacteria</taxon>
        <taxon>Pseudomonadati</taxon>
        <taxon>Pseudomonadota</taxon>
        <taxon>Betaproteobacteria</taxon>
        <taxon>Candidatus Accumulibacter</taxon>
    </lineage>
</organism>
<dbReference type="Pfam" id="PF04014">
    <property type="entry name" value="MazE_antitoxin"/>
    <property type="match status" value="1"/>
</dbReference>
<gene>
    <name evidence="3" type="ORF">AW10_02578</name>
</gene>
<keyword evidence="1" id="KW-0238">DNA-binding</keyword>
<evidence type="ECO:0000259" key="2">
    <source>
        <dbReference type="PROSITE" id="PS51740"/>
    </source>
</evidence>
<sequence length="81" mass="8813">MATTLTSKGQVTIPKQIRDALNLAPGCSVDFSVNREGDVVIHKAGARPSHKPDRFEAARGKADVKWRTNELMALLHSESEG</sequence>
<dbReference type="AlphaFoldDB" id="A0A011PPM2"/>
<dbReference type="SUPFAM" id="SSF89447">
    <property type="entry name" value="AbrB/MazE/MraZ-like"/>
    <property type="match status" value="1"/>
</dbReference>
<accession>A0A011PPM2</accession>
<comment type="caution">
    <text evidence="3">The sequence shown here is derived from an EMBL/GenBank/DDBJ whole genome shotgun (WGS) entry which is preliminary data.</text>
</comment>
<dbReference type="PROSITE" id="PS51740">
    <property type="entry name" value="SPOVT_ABRB"/>
    <property type="match status" value="1"/>
</dbReference>
<dbReference type="NCBIfam" id="TIGR01439">
    <property type="entry name" value="lp_hng_hel_AbrB"/>
    <property type="match status" value="1"/>
</dbReference>
<proteinExistence type="predicted"/>
<dbReference type="STRING" id="1454003.AW10_02578"/>
<name>A0A011PPM2_9PROT</name>
<dbReference type="InterPro" id="IPR037914">
    <property type="entry name" value="SpoVT-AbrB_sf"/>
</dbReference>
<dbReference type="PATRIC" id="fig|1454003.3.peg.2633"/>
<dbReference type="EMBL" id="JEMX01000061">
    <property type="protein sequence ID" value="EXI78937.1"/>
    <property type="molecule type" value="Genomic_DNA"/>
</dbReference>
<dbReference type="GO" id="GO:0003677">
    <property type="term" value="F:DNA binding"/>
    <property type="evidence" value="ECO:0007669"/>
    <property type="project" value="UniProtKB-UniRule"/>
</dbReference>
<evidence type="ECO:0000256" key="1">
    <source>
        <dbReference type="PROSITE-ProRule" id="PRU01076"/>
    </source>
</evidence>
<dbReference type="Proteomes" id="UP000021816">
    <property type="component" value="Unassembled WGS sequence"/>
</dbReference>
<reference evidence="3 4" key="1">
    <citation type="submission" date="2014-02" db="EMBL/GenBank/DDBJ databases">
        <title>Expanding our view of genomic diversity in Candidatus Accumulibacter clades.</title>
        <authorList>
            <person name="Skennerton C.T."/>
            <person name="Barr J.J."/>
            <person name="Slater F.R."/>
            <person name="Bond P.L."/>
            <person name="Tyson G.W."/>
        </authorList>
    </citation>
    <scope>NUCLEOTIDE SEQUENCE [LARGE SCALE GENOMIC DNA]</scope>
    <source>
        <strain evidence="4">BA-92</strain>
    </source>
</reference>
<feature type="domain" description="SpoVT-AbrB" evidence="2">
    <location>
        <begin position="1"/>
        <end position="46"/>
    </location>
</feature>
<dbReference type="InterPro" id="IPR007159">
    <property type="entry name" value="SpoVT-AbrB_dom"/>
</dbReference>
<evidence type="ECO:0000313" key="3">
    <source>
        <dbReference type="EMBL" id="EXI78937.1"/>
    </source>
</evidence>
<protein>
    <submittedName>
        <fullName evidence="3">Putative regulator PrlF</fullName>
    </submittedName>
</protein>
<dbReference type="Gene3D" id="2.10.260.10">
    <property type="match status" value="1"/>
</dbReference>
<evidence type="ECO:0000313" key="4">
    <source>
        <dbReference type="Proteomes" id="UP000021816"/>
    </source>
</evidence>
<dbReference type="SMART" id="SM00966">
    <property type="entry name" value="SpoVT_AbrB"/>
    <property type="match status" value="1"/>
</dbReference>